<evidence type="ECO:0000313" key="2">
    <source>
        <dbReference type="Proteomes" id="UP000317093"/>
    </source>
</evidence>
<dbReference type="EMBL" id="CP036279">
    <property type="protein sequence ID" value="QDU64336.1"/>
    <property type="molecule type" value="Genomic_DNA"/>
</dbReference>
<keyword evidence="2" id="KW-1185">Reference proteome</keyword>
<organism evidence="1 2">
    <name type="scientific">Kolteria novifilia</name>
    <dbReference type="NCBI Taxonomy" id="2527975"/>
    <lineage>
        <taxon>Bacteria</taxon>
        <taxon>Pseudomonadati</taxon>
        <taxon>Planctomycetota</taxon>
        <taxon>Planctomycetia</taxon>
        <taxon>Kolteriales</taxon>
        <taxon>Kolteriaceae</taxon>
        <taxon>Kolteria</taxon>
    </lineage>
</organism>
<dbReference type="Proteomes" id="UP000317093">
    <property type="component" value="Chromosome"/>
</dbReference>
<proteinExistence type="predicted"/>
<dbReference type="AlphaFoldDB" id="A0A518BBG1"/>
<evidence type="ECO:0000313" key="1">
    <source>
        <dbReference type="EMBL" id="QDU64336.1"/>
    </source>
</evidence>
<accession>A0A518BBG1</accession>
<sequence>MLELQPAWGTLVDDFYYSGLPCVMIKQRLGYFCGYVGVPSGHPLAGKDPKDPELAALDVHGGVSCAGPELCGHAEDAADWWIGFNCCHDGDLVPSMPCQQEHASYRDESFVIDELRRLASQLARIGQEHA</sequence>
<reference evidence="1 2" key="1">
    <citation type="submission" date="2019-02" db="EMBL/GenBank/DDBJ databases">
        <title>Deep-cultivation of Planctomycetes and their phenomic and genomic characterization uncovers novel biology.</title>
        <authorList>
            <person name="Wiegand S."/>
            <person name="Jogler M."/>
            <person name="Boedeker C."/>
            <person name="Pinto D."/>
            <person name="Vollmers J."/>
            <person name="Rivas-Marin E."/>
            <person name="Kohn T."/>
            <person name="Peeters S.H."/>
            <person name="Heuer A."/>
            <person name="Rast P."/>
            <person name="Oberbeckmann S."/>
            <person name="Bunk B."/>
            <person name="Jeske O."/>
            <person name="Meyerdierks A."/>
            <person name="Storesund J.E."/>
            <person name="Kallscheuer N."/>
            <person name="Luecker S."/>
            <person name="Lage O.M."/>
            <person name="Pohl T."/>
            <person name="Merkel B.J."/>
            <person name="Hornburger P."/>
            <person name="Mueller R.-W."/>
            <person name="Bruemmer F."/>
            <person name="Labrenz M."/>
            <person name="Spormann A.M."/>
            <person name="Op den Camp H."/>
            <person name="Overmann J."/>
            <person name="Amann R."/>
            <person name="Jetten M.S.M."/>
            <person name="Mascher T."/>
            <person name="Medema M.H."/>
            <person name="Devos D.P."/>
            <person name="Kaster A.-K."/>
            <person name="Ovreas L."/>
            <person name="Rohde M."/>
            <person name="Galperin M.Y."/>
            <person name="Jogler C."/>
        </authorList>
    </citation>
    <scope>NUCLEOTIDE SEQUENCE [LARGE SCALE GENOMIC DNA]</scope>
    <source>
        <strain evidence="1 2">Pan216</strain>
    </source>
</reference>
<gene>
    <name evidence="1" type="ORF">Pan216_52260</name>
</gene>
<dbReference type="KEGG" id="knv:Pan216_52260"/>
<dbReference type="RefSeq" id="WP_145262472.1">
    <property type="nucleotide sequence ID" value="NZ_CP036279.1"/>
</dbReference>
<dbReference type="OrthoDB" id="9135221at2"/>
<protein>
    <submittedName>
        <fullName evidence="1">Uncharacterized protein</fullName>
    </submittedName>
</protein>
<name>A0A518BBG1_9BACT</name>